<evidence type="ECO:0000313" key="3">
    <source>
        <dbReference type="Proteomes" id="UP000323011"/>
    </source>
</evidence>
<name>A0A5A8CTP1_CAFRO</name>
<organism evidence="2 3">
    <name type="scientific">Cafeteria roenbergensis</name>
    <name type="common">Marine flagellate</name>
    <dbReference type="NCBI Taxonomy" id="33653"/>
    <lineage>
        <taxon>Eukaryota</taxon>
        <taxon>Sar</taxon>
        <taxon>Stramenopiles</taxon>
        <taxon>Bigyra</taxon>
        <taxon>Opalozoa</taxon>
        <taxon>Bicosoecida</taxon>
        <taxon>Cafeteriaceae</taxon>
        <taxon>Cafeteria</taxon>
    </lineage>
</organism>
<feature type="region of interest" description="Disordered" evidence="1">
    <location>
        <begin position="323"/>
        <end position="397"/>
    </location>
</feature>
<keyword evidence="3" id="KW-1185">Reference proteome</keyword>
<comment type="caution">
    <text evidence="2">The sequence shown here is derived from an EMBL/GenBank/DDBJ whole genome shotgun (WGS) entry which is preliminary data.</text>
</comment>
<proteinExistence type="predicted"/>
<dbReference type="Proteomes" id="UP000323011">
    <property type="component" value="Unassembled WGS sequence"/>
</dbReference>
<feature type="region of interest" description="Disordered" evidence="1">
    <location>
        <begin position="728"/>
        <end position="791"/>
    </location>
</feature>
<dbReference type="EMBL" id="VLTN01000004">
    <property type="protein sequence ID" value="KAA0156443.1"/>
    <property type="molecule type" value="Genomic_DNA"/>
</dbReference>
<accession>A0A5A8CTP1</accession>
<evidence type="ECO:0000256" key="1">
    <source>
        <dbReference type="SAM" id="MobiDB-lite"/>
    </source>
</evidence>
<protein>
    <submittedName>
        <fullName evidence="2">Uncharacterized protein</fullName>
    </submittedName>
</protein>
<feature type="compositionally biased region" description="Acidic residues" evidence="1">
    <location>
        <begin position="371"/>
        <end position="391"/>
    </location>
</feature>
<dbReference type="AlphaFoldDB" id="A0A5A8CTP1"/>
<sequence length="1107" mass="112620">MRRALGRYSALRAYVTTLLKQCNTASDVLEVFESEIEAFDPFNYGAAGARMLALHKGKALHKREALPRSRVARFLAGMAAALQGSPAAPQIGVLASMARAAAELGLEDRAFWSRLASSALPQIATAAKPRDVAMLAAALTKGGVQDAQLVQALGDRFASSPGRYTLIEAQMLAACMADTGLVHREAADAIETRMVEEGHRLLAVSRPKPHDVAAAASAVAQAARLGRLDSPVFAAFRPFVMAHARRMGPRELSNTAHAFASTGRAEFLPVVKECLARLTHAQRLEAATPSDATLAARALVLAIEGARVSGAVVGSEGGLRAERAKGGGLAVRTGSARPEPALGEGGAPASPDGGAAAVSEAGDGAQHASDSDSDGDGDSDGDSGSQSDEDGAAASDAAAAAARSEAVARARKYLDADAVLAGVSRVMIRHLDPAAAGRDALSLALADAESSKGRAGPFHRYPTVTPSPTHCLHALEAARDAGTPLSEEAAAKIADRLAKSLAGMRPTEAARAVRLIAAAAPPRRAGPALGSLVRHIKQNRWRAFDADPNAAAAASTALLAFGAQAATAPCATSRLAPRDRSVEPLPPRVAEALASLGPLEQLRPAARRAAARALQSVALRGSSLTVKQRAGVAWAAGTSRQPAPEVMAATAASLARWTATQRHAGIVAPTVVGIAASGHPCWAEAGSPLRSVAGLGPSPPDIVVPGFGAAPLDCHGEAGRPIDWFATSASAAGPDSDADGSDAAVDASGTDDDGTAHWTGAGPRPGGGLLAAASPSRGGRSEQRPRGAARAAQALDRFWQRSRMDMLGHAGADGSVGDWAMDAGGELQLAMNLRRPAAAWLRRAVSRERVSAMPVAAVAWAIAAGAADGAAADVSPGTLIDGLRLGASGRLPGDAAALQSGAALPPRVGPGETMMAAEAALLLGGLPLLHEVVENVPWLRAVLGGARKDADRARAPLASGAVAAEPLRRAVAAAAGGNGNWEAALRPGMARLREGLQALGWEAVIGGTLSGGALTSDLLLRRKGDDARSSVAVVAESQFHFWAPAGAGLLPPERVRRRLLRTATGGPLLRVDAVVATAALVSPQDGATDLLAQSLAEGAAMSLQARA</sequence>
<feature type="compositionally biased region" description="Low complexity" evidence="1">
    <location>
        <begin position="728"/>
        <end position="748"/>
    </location>
</feature>
<gene>
    <name evidence="2" type="ORF">FNF29_01234</name>
</gene>
<evidence type="ECO:0000313" key="2">
    <source>
        <dbReference type="EMBL" id="KAA0156443.1"/>
    </source>
</evidence>
<reference evidence="2 3" key="1">
    <citation type="submission" date="2019-07" db="EMBL/GenBank/DDBJ databases">
        <title>Genomes of Cafeteria roenbergensis.</title>
        <authorList>
            <person name="Fischer M.G."/>
            <person name="Hackl T."/>
            <person name="Roman M."/>
        </authorList>
    </citation>
    <scope>NUCLEOTIDE SEQUENCE [LARGE SCALE GENOMIC DNA]</scope>
    <source>
        <strain evidence="2 3">BVI</strain>
    </source>
</reference>
<feature type="compositionally biased region" description="Low complexity" evidence="1">
    <location>
        <begin position="347"/>
        <end position="368"/>
    </location>
</feature>